<keyword evidence="3" id="KW-0804">Transcription</keyword>
<evidence type="ECO:0000313" key="6">
    <source>
        <dbReference type="EMBL" id="TCW02223.1"/>
    </source>
</evidence>
<dbReference type="Gene3D" id="3.40.50.10490">
    <property type="entry name" value="Glucose-6-phosphate isomerase like protein, domain 1"/>
    <property type="match status" value="1"/>
</dbReference>
<evidence type="ECO:0000259" key="4">
    <source>
        <dbReference type="PROSITE" id="PS51071"/>
    </source>
</evidence>
<dbReference type="InterPro" id="IPR036388">
    <property type="entry name" value="WH-like_DNA-bd_sf"/>
</dbReference>
<dbReference type="SUPFAM" id="SSF46689">
    <property type="entry name" value="Homeodomain-like"/>
    <property type="match status" value="1"/>
</dbReference>
<dbReference type="InterPro" id="IPR046348">
    <property type="entry name" value="SIS_dom_sf"/>
</dbReference>
<dbReference type="GO" id="GO:0003700">
    <property type="term" value="F:DNA-binding transcription factor activity"/>
    <property type="evidence" value="ECO:0007669"/>
    <property type="project" value="InterPro"/>
</dbReference>
<dbReference type="Proteomes" id="UP000295515">
    <property type="component" value="Unassembled WGS sequence"/>
</dbReference>
<keyword evidence="7" id="KW-1185">Reference proteome</keyword>
<dbReference type="GeneID" id="98914425"/>
<sequence length="294" mass="33556">MLVSESMKNIKDLSVSQKAVIDFMLVEKENLKDMTIQDIAMKTYTSPSTLIRVAKKLGYNGFVELKEAYLKEIEYLHCHINQIDANIPFQSQDNIMDISYKIATLQKETIDDTLSLIDHDTLRRALNLIKTTDMIHFCGVSFSHLLGENFALKMSRIGKKVFISHLEQEYLYSTSLVSKNDMALIVSYSGALPIIKNMVDMYKAKNIPILAITSYGQSYLRSQADVTLTITTKEKMYSKIAGYSNETSIKLLLDILYSCFFALDYDKYLKEKTELSKIVEANKIAPTEILREDD</sequence>
<dbReference type="InterPro" id="IPR000281">
    <property type="entry name" value="HTH_RpiR"/>
</dbReference>
<dbReference type="EMBL" id="SMCQ01000002">
    <property type="protein sequence ID" value="TCW02223.1"/>
    <property type="molecule type" value="Genomic_DNA"/>
</dbReference>
<dbReference type="Pfam" id="PF01380">
    <property type="entry name" value="SIS"/>
    <property type="match status" value="1"/>
</dbReference>
<dbReference type="Gene3D" id="1.10.10.10">
    <property type="entry name" value="Winged helix-like DNA-binding domain superfamily/Winged helix DNA-binding domain"/>
    <property type="match status" value="1"/>
</dbReference>
<dbReference type="RefSeq" id="WP_066446518.1">
    <property type="nucleotide sequence ID" value="NZ_JANKBF010000003.1"/>
</dbReference>
<comment type="caution">
    <text evidence="6">The sequence shown here is derived from an EMBL/GenBank/DDBJ whole genome shotgun (WGS) entry which is preliminary data.</text>
</comment>
<dbReference type="CDD" id="cd05013">
    <property type="entry name" value="SIS_RpiR"/>
    <property type="match status" value="1"/>
</dbReference>
<evidence type="ECO:0000256" key="1">
    <source>
        <dbReference type="ARBA" id="ARBA00023015"/>
    </source>
</evidence>
<keyword evidence="1" id="KW-0805">Transcription regulation</keyword>
<dbReference type="PROSITE" id="PS51464">
    <property type="entry name" value="SIS"/>
    <property type="match status" value="1"/>
</dbReference>
<evidence type="ECO:0000256" key="2">
    <source>
        <dbReference type="ARBA" id="ARBA00023125"/>
    </source>
</evidence>
<dbReference type="Pfam" id="PF01418">
    <property type="entry name" value="HTH_6"/>
    <property type="match status" value="1"/>
</dbReference>
<name>A0A4R3Z7J3_9FIRM</name>
<proteinExistence type="predicted"/>
<protein>
    <submittedName>
        <fullName evidence="6">RpiR family transcriptional regulator</fullName>
    </submittedName>
</protein>
<dbReference type="InterPro" id="IPR001347">
    <property type="entry name" value="SIS_dom"/>
</dbReference>
<keyword evidence="2" id="KW-0238">DNA-binding</keyword>
<dbReference type="PANTHER" id="PTHR30514:SF1">
    <property type="entry name" value="HTH-TYPE TRANSCRIPTIONAL REGULATOR HEXR-RELATED"/>
    <property type="match status" value="1"/>
</dbReference>
<dbReference type="InterPro" id="IPR009057">
    <property type="entry name" value="Homeodomain-like_sf"/>
</dbReference>
<reference evidence="6 7" key="1">
    <citation type="submission" date="2019-03" db="EMBL/GenBank/DDBJ databases">
        <title>Genomic Encyclopedia of Type Strains, Phase IV (KMG-IV): sequencing the most valuable type-strain genomes for metagenomic binning, comparative biology and taxonomic classification.</title>
        <authorList>
            <person name="Goeker M."/>
        </authorList>
    </citation>
    <scope>NUCLEOTIDE SEQUENCE [LARGE SCALE GENOMIC DNA]</scope>
    <source>
        <strain evidence="6 7">DSM 29487</strain>
    </source>
</reference>
<dbReference type="GO" id="GO:0003677">
    <property type="term" value="F:DNA binding"/>
    <property type="evidence" value="ECO:0007669"/>
    <property type="project" value="UniProtKB-KW"/>
</dbReference>
<dbReference type="PROSITE" id="PS51071">
    <property type="entry name" value="HTH_RPIR"/>
    <property type="match status" value="1"/>
</dbReference>
<organism evidence="6 7">
    <name type="scientific">Longibaculum muris</name>
    <dbReference type="NCBI Taxonomy" id="1796628"/>
    <lineage>
        <taxon>Bacteria</taxon>
        <taxon>Bacillati</taxon>
        <taxon>Bacillota</taxon>
        <taxon>Erysipelotrichia</taxon>
        <taxon>Erysipelotrichales</taxon>
        <taxon>Coprobacillaceae</taxon>
        <taxon>Longibaculum</taxon>
    </lineage>
</organism>
<gene>
    <name evidence="6" type="ORF">EDD60_102188</name>
</gene>
<dbReference type="InterPro" id="IPR047640">
    <property type="entry name" value="RpiR-like"/>
</dbReference>
<evidence type="ECO:0000256" key="3">
    <source>
        <dbReference type="ARBA" id="ARBA00023163"/>
    </source>
</evidence>
<feature type="domain" description="SIS" evidence="5">
    <location>
        <begin position="125"/>
        <end position="266"/>
    </location>
</feature>
<evidence type="ECO:0000313" key="7">
    <source>
        <dbReference type="Proteomes" id="UP000295515"/>
    </source>
</evidence>
<feature type="domain" description="HTH rpiR-type" evidence="4">
    <location>
        <begin position="1"/>
        <end position="76"/>
    </location>
</feature>
<dbReference type="GO" id="GO:1901135">
    <property type="term" value="P:carbohydrate derivative metabolic process"/>
    <property type="evidence" value="ECO:0007669"/>
    <property type="project" value="InterPro"/>
</dbReference>
<dbReference type="AlphaFoldDB" id="A0A4R3Z7J3"/>
<dbReference type="InterPro" id="IPR035472">
    <property type="entry name" value="RpiR-like_SIS"/>
</dbReference>
<dbReference type="SUPFAM" id="SSF53697">
    <property type="entry name" value="SIS domain"/>
    <property type="match status" value="1"/>
</dbReference>
<evidence type="ECO:0000259" key="5">
    <source>
        <dbReference type="PROSITE" id="PS51464"/>
    </source>
</evidence>
<dbReference type="GO" id="GO:0097367">
    <property type="term" value="F:carbohydrate derivative binding"/>
    <property type="evidence" value="ECO:0007669"/>
    <property type="project" value="InterPro"/>
</dbReference>
<accession>A0A4R3Z7J3</accession>
<dbReference type="PANTHER" id="PTHR30514">
    <property type="entry name" value="GLUCOKINASE"/>
    <property type="match status" value="1"/>
</dbReference>